<name>A0A8T9BQL9_9HELO</name>
<sequence>LYFVVAALPLQGGQGSRCYILGPVVVRRLDDRVLKSGAANDPDLAYSLLYDKLMFGARDLIPMEL</sequence>
<reference evidence="1 2" key="1">
    <citation type="submission" date="2018-05" db="EMBL/GenBank/DDBJ databases">
        <title>Genome sequencing and assembly of the regulated plant pathogen Lachnellula willkommii and related sister species for the development of diagnostic species identification markers.</title>
        <authorList>
            <person name="Giroux E."/>
            <person name="Bilodeau G."/>
        </authorList>
    </citation>
    <scope>NUCLEOTIDE SEQUENCE [LARGE SCALE GENOMIC DNA]</scope>
    <source>
        <strain evidence="1 2">CBS 268.59</strain>
    </source>
</reference>
<accession>A0A8T9BQL9</accession>
<evidence type="ECO:0000313" key="2">
    <source>
        <dbReference type="Proteomes" id="UP000469558"/>
    </source>
</evidence>
<keyword evidence="2" id="KW-1185">Reference proteome</keyword>
<dbReference type="Proteomes" id="UP000469558">
    <property type="component" value="Unassembled WGS sequence"/>
</dbReference>
<proteinExistence type="predicted"/>
<gene>
    <name evidence="1" type="ORF">LSUE1_G009057</name>
</gene>
<dbReference type="EMBL" id="QGMK01003092">
    <property type="protein sequence ID" value="TVY54309.1"/>
    <property type="molecule type" value="Genomic_DNA"/>
</dbReference>
<protein>
    <submittedName>
        <fullName evidence="1">Uncharacterized protein</fullName>
    </submittedName>
</protein>
<feature type="non-terminal residue" evidence="1">
    <location>
        <position position="65"/>
    </location>
</feature>
<organism evidence="1 2">
    <name type="scientific">Lachnellula suecica</name>
    <dbReference type="NCBI Taxonomy" id="602035"/>
    <lineage>
        <taxon>Eukaryota</taxon>
        <taxon>Fungi</taxon>
        <taxon>Dikarya</taxon>
        <taxon>Ascomycota</taxon>
        <taxon>Pezizomycotina</taxon>
        <taxon>Leotiomycetes</taxon>
        <taxon>Helotiales</taxon>
        <taxon>Lachnaceae</taxon>
        <taxon>Lachnellula</taxon>
    </lineage>
</organism>
<comment type="caution">
    <text evidence="1">The sequence shown here is derived from an EMBL/GenBank/DDBJ whole genome shotgun (WGS) entry which is preliminary data.</text>
</comment>
<evidence type="ECO:0000313" key="1">
    <source>
        <dbReference type="EMBL" id="TVY54309.1"/>
    </source>
</evidence>
<dbReference type="AlphaFoldDB" id="A0A8T9BQL9"/>